<keyword evidence="9" id="KW-1185">Reference proteome</keyword>
<reference evidence="8" key="2">
    <citation type="submission" date="2021-04" db="EMBL/GenBank/DDBJ databases">
        <authorList>
            <person name="Podell S."/>
        </authorList>
    </citation>
    <scope>NUCLEOTIDE SEQUENCE</scope>
    <source>
        <strain evidence="8">Hildebrandi</strain>
    </source>
</reference>
<evidence type="ECO:0000256" key="2">
    <source>
        <dbReference type="ARBA" id="ARBA00010462"/>
    </source>
</evidence>
<dbReference type="GO" id="GO:0006275">
    <property type="term" value="P:regulation of DNA replication"/>
    <property type="evidence" value="ECO:0007669"/>
    <property type="project" value="InterPro"/>
</dbReference>
<dbReference type="GO" id="GO:0003677">
    <property type="term" value="F:DNA binding"/>
    <property type="evidence" value="ECO:0007669"/>
    <property type="project" value="UniProtKB-KW"/>
</dbReference>
<dbReference type="EMBL" id="JAGRRH010000023">
    <property type="protein sequence ID" value="KAG7344065.1"/>
    <property type="molecule type" value="Genomic_DNA"/>
</dbReference>
<dbReference type="HAMAP" id="MF_00317">
    <property type="entry name" value="DNApol_clamp_arch"/>
    <property type="match status" value="1"/>
</dbReference>
<evidence type="ECO:0000259" key="7">
    <source>
        <dbReference type="Pfam" id="PF02747"/>
    </source>
</evidence>
<dbReference type="FunFam" id="3.10.150.10:FF:000006">
    <property type="entry name" value="Proliferating cell nuclear antigen"/>
    <property type="match status" value="1"/>
</dbReference>
<dbReference type="PANTHER" id="PTHR11352:SF0">
    <property type="entry name" value="PROLIFERATING CELL NUCLEAR ANTIGEN"/>
    <property type="match status" value="1"/>
</dbReference>
<gene>
    <name evidence="8" type="ORF">IV203_022073</name>
</gene>
<dbReference type="Pfam" id="PF00705">
    <property type="entry name" value="PCNA_N"/>
    <property type="match status" value="1"/>
</dbReference>
<evidence type="ECO:0000313" key="8">
    <source>
        <dbReference type="EMBL" id="KAG7344065.1"/>
    </source>
</evidence>
<comment type="similarity">
    <text evidence="2">Belongs to the PCNA family.</text>
</comment>
<dbReference type="Pfam" id="PF02747">
    <property type="entry name" value="PCNA_C"/>
    <property type="match status" value="1"/>
</dbReference>
<feature type="domain" description="Proliferating cell nuclear antigen PCNA C-terminal" evidence="7">
    <location>
        <begin position="145"/>
        <end position="271"/>
    </location>
</feature>
<dbReference type="GO" id="GO:0006298">
    <property type="term" value="P:mismatch repair"/>
    <property type="evidence" value="ECO:0007669"/>
    <property type="project" value="TreeGrafter"/>
</dbReference>
<proteinExistence type="inferred from homology"/>
<evidence type="ECO:0000259" key="6">
    <source>
        <dbReference type="Pfam" id="PF00705"/>
    </source>
</evidence>
<dbReference type="GO" id="GO:0006272">
    <property type="term" value="P:leading strand elongation"/>
    <property type="evidence" value="ECO:0007669"/>
    <property type="project" value="TreeGrafter"/>
</dbReference>
<evidence type="ECO:0000313" key="9">
    <source>
        <dbReference type="Proteomes" id="UP000693970"/>
    </source>
</evidence>
<dbReference type="GO" id="GO:0030337">
    <property type="term" value="F:DNA polymerase processivity factor activity"/>
    <property type="evidence" value="ECO:0007669"/>
    <property type="project" value="InterPro"/>
</dbReference>
<evidence type="ECO:0000256" key="1">
    <source>
        <dbReference type="ARBA" id="ARBA00004123"/>
    </source>
</evidence>
<dbReference type="InterPro" id="IPR022649">
    <property type="entry name" value="Pr_cel_nuc_antig_C"/>
</dbReference>
<evidence type="ECO:0000256" key="3">
    <source>
        <dbReference type="ARBA" id="ARBA00022705"/>
    </source>
</evidence>
<keyword evidence="3" id="KW-0235">DNA replication</keyword>
<comment type="subcellular location">
    <subcellularLocation>
        <location evidence="1">Nucleus</location>
    </subcellularLocation>
</comment>
<organism evidence="8 9">
    <name type="scientific">Nitzschia inconspicua</name>
    <dbReference type="NCBI Taxonomy" id="303405"/>
    <lineage>
        <taxon>Eukaryota</taxon>
        <taxon>Sar</taxon>
        <taxon>Stramenopiles</taxon>
        <taxon>Ochrophyta</taxon>
        <taxon>Bacillariophyta</taxon>
        <taxon>Bacillariophyceae</taxon>
        <taxon>Bacillariophycidae</taxon>
        <taxon>Bacillariales</taxon>
        <taxon>Bacillariaceae</taxon>
        <taxon>Nitzschia</taxon>
    </lineage>
</organism>
<sequence>MQLPSKRSHCEVLFINMFEAVLTEGKTFKHIIEAIKDLVGDCNLDCSEEEISIQSMDSAHVSLVAVRLGSEAFSTYRCDRPNSLGISTSNMDKILKMLGDKDSITFKAEDDKPDILTMLFESENDHGAIADFDLKLMDIERDQLGIPDTPYKCTIQMPSSEFQRIARDLQVLGDTCTISCGKEGVRFSVSGAIGNGNILIRANTAEKDEESVVINMNEPVELNFALRYLNFFTKATKLSNTVVISMSPDVPIVVEYPIQDYGHTKFYLAPKIEED</sequence>
<feature type="domain" description="Proliferating cell nuclear antigen PCNA N-terminal" evidence="6">
    <location>
        <begin position="17"/>
        <end position="143"/>
    </location>
</feature>
<reference evidence="8" key="1">
    <citation type="journal article" date="2021" name="Sci. Rep.">
        <title>Diploid genomic architecture of Nitzschia inconspicua, an elite biomass production diatom.</title>
        <authorList>
            <person name="Oliver A."/>
            <person name="Podell S."/>
            <person name="Pinowska A."/>
            <person name="Traller J.C."/>
            <person name="Smith S.R."/>
            <person name="McClure R."/>
            <person name="Beliaev A."/>
            <person name="Bohutskyi P."/>
            <person name="Hill E.A."/>
            <person name="Rabines A."/>
            <person name="Zheng H."/>
            <person name="Allen L.Z."/>
            <person name="Kuo A."/>
            <person name="Grigoriev I.V."/>
            <person name="Allen A.E."/>
            <person name="Hazlebeck D."/>
            <person name="Allen E.E."/>
        </authorList>
    </citation>
    <scope>NUCLEOTIDE SEQUENCE</scope>
    <source>
        <strain evidence="8">Hildebrandi</strain>
    </source>
</reference>
<name>A0A9K3PEE9_9STRA</name>
<dbReference type="OrthoDB" id="534348at2759"/>
<dbReference type="GO" id="GO:0019985">
    <property type="term" value="P:translesion synthesis"/>
    <property type="evidence" value="ECO:0007669"/>
    <property type="project" value="TreeGrafter"/>
</dbReference>
<dbReference type="PANTHER" id="PTHR11352">
    <property type="entry name" value="PROLIFERATING CELL NUCLEAR ANTIGEN"/>
    <property type="match status" value="1"/>
</dbReference>
<dbReference type="InterPro" id="IPR022648">
    <property type="entry name" value="Pr_cel_nuc_antig_N"/>
</dbReference>
<comment type="caution">
    <text evidence="8">The sequence shown here is derived from an EMBL/GenBank/DDBJ whole genome shotgun (WGS) entry which is preliminary data.</text>
</comment>
<dbReference type="Proteomes" id="UP000693970">
    <property type="component" value="Unassembled WGS sequence"/>
</dbReference>
<evidence type="ECO:0000256" key="4">
    <source>
        <dbReference type="ARBA" id="ARBA00023125"/>
    </source>
</evidence>
<dbReference type="NCBIfam" id="TIGR00590">
    <property type="entry name" value="pcna"/>
    <property type="match status" value="1"/>
</dbReference>
<dbReference type="AlphaFoldDB" id="A0A9K3PEE9"/>
<dbReference type="GO" id="GO:0043626">
    <property type="term" value="C:PCNA complex"/>
    <property type="evidence" value="ECO:0007669"/>
    <property type="project" value="TreeGrafter"/>
</dbReference>
<keyword evidence="5" id="KW-0539">Nucleus</keyword>
<protein>
    <submittedName>
        <fullName evidence="8">DNA polymerase sliding clamp</fullName>
    </submittedName>
</protein>
<dbReference type="InterPro" id="IPR000730">
    <property type="entry name" value="Pr_cel_nuc_antig"/>
</dbReference>
<keyword evidence="4" id="KW-0238">DNA-binding</keyword>
<evidence type="ECO:0000256" key="5">
    <source>
        <dbReference type="ARBA" id="ARBA00023242"/>
    </source>
</evidence>
<accession>A0A9K3PEE9</accession>
<dbReference type="CDD" id="cd00577">
    <property type="entry name" value="PCNA"/>
    <property type="match status" value="1"/>
</dbReference>